<dbReference type="EMBL" id="JH816905">
    <property type="protein sequence ID" value="EKC33179.1"/>
    <property type="molecule type" value="Genomic_DNA"/>
</dbReference>
<dbReference type="CDD" id="cd00326">
    <property type="entry name" value="alpha_CA"/>
    <property type="match status" value="1"/>
</dbReference>
<feature type="signal peptide" evidence="11">
    <location>
        <begin position="1"/>
        <end position="19"/>
    </location>
</feature>
<name>K1QPX3_MAGGI</name>
<comment type="similarity">
    <text evidence="3 11">Belongs to the alpha-carbonic anhydrase family.</text>
</comment>
<dbReference type="SMART" id="SM01057">
    <property type="entry name" value="Carb_anhydrase"/>
    <property type="match status" value="2"/>
</dbReference>
<evidence type="ECO:0000256" key="3">
    <source>
        <dbReference type="ARBA" id="ARBA00010718"/>
    </source>
</evidence>
<evidence type="ECO:0000256" key="7">
    <source>
        <dbReference type="ARBA" id="ARBA00022833"/>
    </source>
</evidence>
<dbReference type="HOGENOM" id="CLU_026948_0_0_1"/>
<keyword evidence="8" id="KW-0325">Glycoprotein</keyword>
<dbReference type="AlphaFoldDB" id="K1QPX3"/>
<evidence type="ECO:0000256" key="9">
    <source>
        <dbReference type="ARBA" id="ARBA00023239"/>
    </source>
</evidence>
<proteinExistence type="inferred from homology"/>
<evidence type="ECO:0000256" key="1">
    <source>
        <dbReference type="ARBA" id="ARBA00002904"/>
    </source>
</evidence>
<keyword evidence="6 11" id="KW-0479">Metal-binding</keyword>
<evidence type="ECO:0000256" key="4">
    <source>
        <dbReference type="ARBA" id="ARBA00012925"/>
    </source>
</evidence>
<dbReference type="PANTHER" id="PTHR18952">
    <property type="entry name" value="CARBONIC ANHYDRASE"/>
    <property type="match status" value="1"/>
</dbReference>
<keyword evidence="11" id="KW-0732">Signal</keyword>
<gene>
    <name evidence="12" type="ORF">CGI_10014201</name>
</gene>
<dbReference type="Pfam" id="PF00194">
    <property type="entry name" value="Carb_anhydrase"/>
    <property type="match status" value="2"/>
</dbReference>
<accession>K1QPX3</accession>
<dbReference type="InParanoid" id="K1QPX3"/>
<comment type="subcellular location">
    <subcellularLocation>
        <location evidence="2">Secreted</location>
    </subcellularLocation>
</comment>
<dbReference type="InterPro" id="IPR036398">
    <property type="entry name" value="CA_dom_sf"/>
</dbReference>
<keyword evidence="9 11" id="KW-0456">Lyase</keyword>
<keyword evidence="5" id="KW-0964">Secreted</keyword>
<dbReference type="PANTHER" id="PTHR18952:SF265">
    <property type="entry name" value="CARBONIC ANHYDRASE"/>
    <property type="match status" value="1"/>
</dbReference>
<evidence type="ECO:0000256" key="6">
    <source>
        <dbReference type="ARBA" id="ARBA00022723"/>
    </source>
</evidence>
<evidence type="ECO:0000256" key="8">
    <source>
        <dbReference type="ARBA" id="ARBA00023180"/>
    </source>
</evidence>
<evidence type="ECO:0000256" key="2">
    <source>
        <dbReference type="ARBA" id="ARBA00004613"/>
    </source>
</evidence>
<feature type="chain" id="PRO_5036530349" description="Carbonic anhydrase" evidence="11">
    <location>
        <begin position="20"/>
        <end position="665"/>
    </location>
</feature>
<evidence type="ECO:0000313" key="12">
    <source>
        <dbReference type="EMBL" id="EKC33179.1"/>
    </source>
</evidence>
<comment type="function">
    <text evidence="1 11">Reversible hydration of carbon dioxide.</text>
</comment>
<sequence length="665" mass="75552">MNNFVVSFEILLVSPSVSARFCRHVPFGWECDVTVLVSGFFYPRIFDLSRTKSVIEFHHHGNEWSYEGEHGPTHWHAVYPTCGGEKQSPVHIETHKVFVDHKLTAFEMDGYDQIKNLNMSLTNNGHTVQVDLVGLQPRLRGGGLSHDYQAAQFHFHWGATDDRGSEHALNNKRYPMEMHIVHHSTRYTGVKDAMDKSEGLKVLGFFFEIGEENVEFEKIISHFKEIAHKDDHVEIEATPLRSLLPADLSTYYRYLGSLTTPPCYETVIWTVFKETIKLEIFRHEVKQNLPTEPDIELTDDFRPIQPLNHRNIYTSNINGRTQQLPPVSNPLNSGAVLNAVPTKRRTITMCGSVSVCLSVFAAWIAITESGSGNEWGYEPGIGPSTWSLHYPQCGGSSQSPISVDTASAVLDKNLTAFTFSGYDNVNNISMSMKNNGHTVQIDLTGKLMTISGGGVSDIYRAKQFHFHWGSEDRRGSEHDINDNHFPMEMHVVHYNSKYDTFEDAVNETNGLHVLAFLFEVGTVNHHFDEIIHHFYQIAHKADHVNLTTFPLSGLFPDDLKVYYRYHGSLTTPPCSESVIWTIFKETIKISEDQLMKFRHNVHRNYANETDRDISNDFRPTQHLNHRFVYASDTSAIYKPISASGTLVPSSICILAIIFLLSVFTW</sequence>
<evidence type="ECO:0000256" key="5">
    <source>
        <dbReference type="ARBA" id="ARBA00022525"/>
    </source>
</evidence>
<dbReference type="GO" id="GO:0008270">
    <property type="term" value="F:zinc ion binding"/>
    <property type="evidence" value="ECO:0007669"/>
    <property type="project" value="UniProtKB-UniRule"/>
</dbReference>
<dbReference type="SUPFAM" id="SSF51069">
    <property type="entry name" value="Carbonic anhydrase"/>
    <property type="match status" value="2"/>
</dbReference>
<comment type="cofactor">
    <cofactor evidence="11">
        <name>Zn(2+)</name>
        <dbReference type="ChEBI" id="CHEBI:29105"/>
    </cofactor>
</comment>
<evidence type="ECO:0000256" key="10">
    <source>
        <dbReference type="ARBA" id="ARBA00048348"/>
    </source>
</evidence>
<protein>
    <recommendedName>
        <fullName evidence="4 11">Carbonic anhydrase</fullName>
        <ecNumber evidence="4 11">4.2.1.1</ecNumber>
    </recommendedName>
</protein>
<keyword evidence="7 11" id="KW-0862">Zinc</keyword>
<dbReference type="GO" id="GO:0004089">
    <property type="term" value="F:carbonate dehydratase activity"/>
    <property type="evidence" value="ECO:0007669"/>
    <property type="project" value="UniProtKB-UniRule"/>
</dbReference>
<evidence type="ECO:0000256" key="11">
    <source>
        <dbReference type="RuleBase" id="RU367011"/>
    </source>
</evidence>
<dbReference type="Gene3D" id="3.10.200.10">
    <property type="entry name" value="Alpha carbonic anhydrase"/>
    <property type="match status" value="2"/>
</dbReference>
<dbReference type="PROSITE" id="PS51144">
    <property type="entry name" value="ALPHA_CA_2"/>
    <property type="match status" value="2"/>
</dbReference>
<dbReference type="PROSITE" id="PS00162">
    <property type="entry name" value="ALPHA_CA_1"/>
    <property type="match status" value="2"/>
</dbReference>
<dbReference type="GO" id="GO:0005576">
    <property type="term" value="C:extracellular region"/>
    <property type="evidence" value="ECO:0007669"/>
    <property type="project" value="UniProtKB-SubCell"/>
</dbReference>
<dbReference type="InterPro" id="IPR023561">
    <property type="entry name" value="Carbonic_anhydrase_a-class"/>
</dbReference>
<organism evidence="12">
    <name type="scientific">Magallana gigas</name>
    <name type="common">Pacific oyster</name>
    <name type="synonym">Crassostrea gigas</name>
    <dbReference type="NCBI Taxonomy" id="29159"/>
    <lineage>
        <taxon>Eukaryota</taxon>
        <taxon>Metazoa</taxon>
        <taxon>Spiralia</taxon>
        <taxon>Lophotrochozoa</taxon>
        <taxon>Mollusca</taxon>
        <taxon>Bivalvia</taxon>
        <taxon>Autobranchia</taxon>
        <taxon>Pteriomorphia</taxon>
        <taxon>Ostreida</taxon>
        <taxon>Ostreoidea</taxon>
        <taxon>Ostreidae</taxon>
        <taxon>Magallana</taxon>
    </lineage>
</organism>
<dbReference type="GO" id="GO:0005886">
    <property type="term" value="C:plasma membrane"/>
    <property type="evidence" value="ECO:0007669"/>
    <property type="project" value="TreeGrafter"/>
</dbReference>
<dbReference type="EC" id="4.2.1.1" evidence="4 11"/>
<dbReference type="InterPro" id="IPR001148">
    <property type="entry name" value="CA_dom"/>
</dbReference>
<dbReference type="InterPro" id="IPR018338">
    <property type="entry name" value="Carbonic_anhydrase_a-class_CS"/>
</dbReference>
<reference evidence="12" key="1">
    <citation type="journal article" date="2012" name="Nature">
        <title>The oyster genome reveals stress adaptation and complexity of shell formation.</title>
        <authorList>
            <person name="Zhang G."/>
            <person name="Fang X."/>
            <person name="Guo X."/>
            <person name="Li L."/>
            <person name="Luo R."/>
            <person name="Xu F."/>
            <person name="Yang P."/>
            <person name="Zhang L."/>
            <person name="Wang X."/>
            <person name="Qi H."/>
            <person name="Xiong Z."/>
            <person name="Que H."/>
            <person name="Xie Y."/>
            <person name="Holland P.W."/>
            <person name="Paps J."/>
            <person name="Zhu Y."/>
            <person name="Wu F."/>
            <person name="Chen Y."/>
            <person name="Wang J."/>
            <person name="Peng C."/>
            <person name="Meng J."/>
            <person name="Yang L."/>
            <person name="Liu J."/>
            <person name="Wen B."/>
            <person name="Zhang N."/>
            <person name="Huang Z."/>
            <person name="Zhu Q."/>
            <person name="Feng Y."/>
            <person name="Mount A."/>
            <person name="Hedgecock D."/>
            <person name="Xu Z."/>
            <person name="Liu Y."/>
            <person name="Domazet-Loso T."/>
            <person name="Du Y."/>
            <person name="Sun X."/>
            <person name="Zhang S."/>
            <person name="Liu B."/>
            <person name="Cheng P."/>
            <person name="Jiang X."/>
            <person name="Li J."/>
            <person name="Fan D."/>
            <person name="Wang W."/>
            <person name="Fu W."/>
            <person name="Wang T."/>
            <person name="Wang B."/>
            <person name="Zhang J."/>
            <person name="Peng Z."/>
            <person name="Li Y."/>
            <person name="Li N."/>
            <person name="Wang J."/>
            <person name="Chen M."/>
            <person name="He Y."/>
            <person name="Tan F."/>
            <person name="Song X."/>
            <person name="Zheng Q."/>
            <person name="Huang R."/>
            <person name="Yang H."/>
            <person name="Du X."/>
            <person name="Chen L."/>
            <person name="Yang M."/>
            <person name="Gaffney P.M."/>
            <person name="Wang S."/>
            <person name="Luo L."/>
            <person name="She Z."/>
            <person name="Ming Y."/>
            <person name="Huang W."/>
            <person name="Zhang S."/>
            <person name="Huang B."/>
            <person name="Zhang Y."/>
            <person name="Qu T."/>
            <person name="Ni P."/>
            <person name="Miao G."/>
            <person name="Wang J."/>
            <person name="Wang Q."/>
            <person name="Steinberg C.E."/>
            <person name="Wang H."/>
            <person name="Li N."/>
            <person name="Qian L."/>
            <person name="Zhang G."/>
            <person name="Li Y."/>
            <person name="Yang H."/>
            <person name="Liu X."/>
            <person name="Wang J."/>
            <person name="Yin Y."/>
            <person name="Wang J."/>
        </authorList>
    </citation>
    <scope>NUCLEOTIDE SEQUENCE [LARGE SCALE GENOMIC DNA]</scope>
    <source>
        <strain evidence="12">05x7-T-G4-1.051#20</strain>
    </source>
</reference>
<dbReference type="FunFam" id="3.10.200.10:FF:000003">
    <property type="entry name" value="Carbonic anhydrase 12"/>
    <property type="match status" value="2"/>
</dbReference>
<comment type="catalytic activity">
    <reaction evidence="10 11">
        <text>hydrogencarbonate + H(+) = CO2 + H2O</text>
        <dbReference type="Rhea" id="RHEA:10748"/>
        <dbReference type="ChEBI" id="CHEBI:15377"/>
        <dbReference type="ChEBI" id="CHEBI:15378"/>
        <dbReference type="ChEBI" id="CHEBI:16526"/>
        <dbReference type="ChEBI" id="CHEBI:17544"/>
        <dbReference type="EC" id="4.2.1.1"/>
    </reaction>
</comment>